<dbReference type="PANTHER" id="PTHR42928">
    <property type="entry name" value="TRICARBOXYLATE-BINDING PROTEIN"/>
    <property type="match status" value="1"/>
</dbReference>
<dbReference type="InterPro" id="IPR042100">
    <property type="entry name" value="Bug_dom1"/>
</dbReference>
<dbReference type="InterPro" id="IPR019546">
    <property type="entry name" value="TAT_signal_bac_arc"/>
</dbReference>
<proteinExistence type="inferred from homology"/>
<accession>A0ABY1QFF4</accession>
<protein>
    <submittedName>
        <fullName evidence="3">Tat (Twin-arginine translocation) pathway signal sequence</fullName>
    </submittedName>
</protein>
<dbReference type="EMBL" id="FXUL01000012">
    <property type="protein sequence ID" value="SMP66885.1"/>
    <property type="molecule type" value="Genomic_DNA"/>
</dbReference>
<name>A0ABY1QFF4_9BURK</name>
<keyword evidence="4" id="KW-1185">Reference proteome</keyword>
<dbReference type="CDD" id="cd13578">
    <property type="entry name" value="PBP2_Bug27"/>
    <property type="match status" value="1"/>
</dbReference>
<reference evidence="3 4" key="1">
    <citation type="submission" date="2017-05" db="EMBL/GenBank/DDBJ databases">
        <authorList>
            <person name="Varghese N."/>
            <person name="Submissions S."/>
        </authorList>
    </citation>
    <scope>NUCLEOTIDE SEQUENCE [LARGE SCALE GENOMIC DNA]</scope>
    <source>
        <strain evidence="3 4">DSM 26001</strain>
    </source>
</reference>
<organism evidence="3 4">
    <name type="scientific">Noviherbaspirillum suwonense</name>
    <dbReference type="NCBI Taxonomy" id="1224511"/>
    <lineage>
        <taxon>Bacteria</taxon>
        <taxon>Pseudomonadati</taxon>
        <taxon>Pseudomonadota</taxon>
        <taxon>Betaproteobacteria</taxon>
        <taxon>Burkholderiales</taxon>
        <taxon>Oxalobacteraceae</taxon>
        <taxon>Noviherbaspirillum</taxon>
    </lineage>
</organism>
<evidence type="ECO:0000313" key="3">
    <source>
        <dbReference type="EMBL" id="SMP66885.1"/>
    </source>
</evidence>
<comment type="similarity">
    <text evidence="1">Belongs to the UPF0065 (bug) family.</text>
</comment>
<feature type="chain" id="PRO_5046839078" evidence="2">
    <location>
        <begin position="22"/>
        <end position="323"/>
    </location>
</feature>
<dbReference type="Gene3D" id="3.40.190.150">
    <property type="entry name" value="Bordetella uptake gene, domain 1"/>
    <property type="match status" value="1"/>
</dbReference>
<evidence type="ECO:0000256" key="2">
    <source>
        <dbReference type="SAM" id="SignalP"/>
    </source>
</evidence>
<dbReference type="SUPFAM" id="SSF53850">
    <property type="entry name" value="Periplasmic binding protein-like II"/>
    <property type="match status" value="1"/>
</dbReference>
<evidence type="ECO:0000313" key="4">
    <source>
        <dbReference type="Proteomes" id="UP001158049"/>
    </source>
</evidence>
<dbReference type="Gene3D" id="3.40.190.10">
    <property type="entry name" value="Periplasmic binding protein-like II"/>
    <property type="match status" value="1"/>
</dbReference>
<sequence>MITRRQFLAAASAACATTAWAQPVHSGKPIRLIVPFPAGGATDAFARAISQKLSERLGAAVIVDNRPGAGGSIGSDMVAKAAPDGDTLLLATSSTHSIAPNFPNAIKLPYDAANDFTAISHLGDAPNIVLVPTSSPVKSMQEWVEYARKNPGKLNYGSSGNGTIVHISTEYLLSMAGLNLVHIPYRGTGLSIPDLVSGKLDILIDSLPSGLPHVSSGRLRGLAITSLKRSPLVPDLPPVADTIPGYEAITWFGLYGPKNLPGPVVSRINTAVNQVLQDKEVMAAFARLGIEAAGGTPEQFKTMVAADRAKWKKIIADRKITNE</sequence>
<dbReference type="Proteomes" id="UP001158049">
    <property type="component" value="Unassembled WGS sequence"/>
</dbReference>
<dbReference type="Pfam" id="PF03401">
    <property type="entry name" value="TctC"/>
    <property type="match status" value="1"/>
</dbReference>
<gene>
    <name evidence="3" type="ORF">SAMN06295970_11261</name>
</gene>
<dbReference type="PIRSF" id="PIRSF017082">
    <property type="entry name" value="YflP"/>
    <property type="match status" value="1"/>
</dbReference>
<dbReference type="NCBIfam" id="TIGR01409">
    <property type="entry name" value="TAT_signal_seq"/>
    <property type="match status" value="1"/>
</dbReference>
<dbReference type="InterPro" id="IPR005064">
    <property type="entry name" value="BUG"/>
</dbReference>
<comment type="caution">
    <text evidence="3">The sequence shown here is derived from an EMBL/GenBank/DDBJ whole genome shotgun (WGS) entry which is preliminary data.</text>
</comment>
<dbReference type="RefSeq" id="WP_283443260.1">
    <property type="nucleotide sequence ID" value="NZ_FXUL01000012.1"/>
</dbReference>
<dbReference type="PANTHER" id="PTHR42928:SF5">
    <property type="entry name" value="BLR1237 PROTEIN"/>
    <property type="match status" value="1"/>
</dbReference>
<keyword evidence="2" id="KW-0732">Signal</keyword>
<feature type="signal peptide" evidence="2">
    <location>
        <begin position="1"/>
        <end position="21"/>
    </location>
</feature>
<evidence type="ECO:0000256" key="1">
    <source>
        <dbReference type="ARBA" id="ARBA00006987"/>
    </source>
</evidence>